<reference evidence="2" key="1">
    <citation type="submission" date="2016-11" db="EMBL/GenBank/DDBJ databases">
        <authorList>
            <person name="Varghese N."/>
            <person name="Submissions S."/>
        </authorList>
    </citation>
    <scope>NUCLEOTIDE SEQUENCE [LARGE SCALE GENOMIC DNA]</scope>
    <source>
        <strain evidence="2">DSM 10124</strain>
    </source>
</reference>
<dbReference type="EMBL" id="FQVG01000098">
    <property type="protein sequence ID" value="SHF49707.1"/>
    <property type="molecule type" value="Genomic_DNA"/>
</dbReference>
<sequence>MSENKQEGVVYSKIYGNNIIKCVGDNFTGNIKIDVQFDEQTIENKKNLESINDNALNNLNEDNKNNYM</sequence>
<evidence type="ECO:0000313" key="1">
    <source>
        <dbReference type="EMBL" id="SHF49707.1"/>
    </source>
</evidence>
<dbReference type="RefSeq" id="WP_027308920.1">
    <property type="nucleotide sequence ID" value="NZ_FQVG01000098.1"/>
</dbReference>
<keyword evidence="2" id="KW-1185">Reference proteome</keyword>
<evidence type="ECO:0000313" key="2">
    <source>
        <dbReference type="Proteomes" id="UP000184423"/>
    </source>
</evidence>
<organism evidence="1 2">
    <name type="scientific">Caloramator proteoclasticus DSM 10124</name>
    <dbReference type="NCBI Taxonomy" id="1121262"/>
    <lineage>
        <taxon>Bacteria</taxon>
        <taxon>Bacillati</taxon>
        <taxon>Bacillota</taxon>
        <taxon>Clostridia</taxon>
        <taxon>Eubacteriales</taxon>
        <taxon>Clostridiaceae</taxon>
        <taxon>Caloramator</taxon>
    </lineage>
</organism>
<proteinExistence type="predicted"/>
<protein>
    <submittedName>
        <fullName evidence="1">Uncharacterized protein</fullName>
    </submittedName>
</protein>
<accession>A0A1M5C529</accession>
<dbReference type="Proteomes" id="UP000184423">
    <property type="component" value="Unassembled WGS sequence"/>
</dbReference>
<gene>
    <name evidence="1" type="ORF">SAMN02746091_02649</name>
</gene>
<name>A0A1M5C529_9CLOT</name>
<dbReference type="AlphaFoldDB" id="A0A1M5C529"/>